<feature type="transmembrane region" description="Helical" evidence="8">
    <location>
        <begin position="330"/>
        <end position="349"/>
    </location>
</feature>
<organism evidence="12 13">
    <name type="scientific">Poriferisphaera corsica</name>
    <dbReference type="NCBI Taxonomy" id="2528020"/>
    <lineage>
        <taxon>Bacteria</taxon>
        <taxon>Pseudomonadati</taxon>
        <taxon>Planctomycetota</taxon>
        <taxon>Phycisphaerae</taxon>
        <taxon>Phycisphaerales</taxon>
        <taxon>Phycisphaeraceae</taxon>
        <taxon>Poriferisphaera</taxon>
    </lineage>
</organism>
<feature type="transmembrane region" description="Helical" evidence="8">
    <location>
        <begin position="355"/>
        <end position="380"/>
    </location>
</feature>
<evidence type="ECO:0000256" key="4">
    <source>
        <dbReference type="ARBA" id="ARBA00022692"/>
    </source>
</evidence>
<keyword evidence="4 8" id="KW-0812">Transmembrane</keyword>
<dbReference type="Gene3D" id="1.10.287.1260">
    <property type="match status" value="1"/>
</dbReference>
<dbReference type="AlphaFoldDB" id="A0A517YY47"/>
<dbReference type="SUPFAM" id="SSF50182">
    <property type="entry name" value="Sm-like ribonucleoproteins"/>
    <property type="match status" value="1"/>
</dbReference>
<feature type="domain" description="Mechanosensitive ion channel MscS C-terminal" evidence="10">
    <location>
        <begin position="526"/>
        <end position="608"/>
    </location>
</feature>
<evidence type="ECO:0000313" key="12">
    <source>
        <dbReference type="EMBL" id="QDU35151.1"/>
    </source>
</evidence>
<dbReference type="Pfam" id="PF21088">
    <property type="entry name" value="MS_channel_1st"/>
    <property type="match status" value="1"/>
</dbReference>
<dbReference type="InterPro" id="IPR011014">
    <property type="entry name" value="MscS_channel_TM-2"/>
</dbReference>
<sequence>MYMNKSKRQNGQGFGIAGHGVWLGWLAALAMCLSMMGGQVHAQSQAEKVTDKAPSGSSKVADAIKDKVVDAKEQMEKEKEAEALKVDLTTPGQTVKTFIEAMDKITGLWDEATINDEDKKKQQNIAIACMWVKGTDYETDRAKAVLAANDLYSVLNRIQDYLSMGMLDDKTYLGNADYIDEGAGKKEITLFPINDGQQDEFEKLLNTTSVPRIVLERNDADEWKFDKGTVERAGSMLKLFTEHDINPKRGPMVTSIAPMIESALPKYLVQGEFLQIKYWQWLLVLILIFIGMVIDLFFRILVKSSSRRLIKRRGMTEDMHETIKYSARPFGLLAAAVFWITALKLTFTIGKDENLAVYVLFSSLRIYIAVIGTLTAWRFVDLIAMFLEAKAKRTSTKFDDVLIPLMRKTFKVFVVAIGIVYAAGALGVSIAPLLASIGIASVGISFAMKDTVENFFGSVAVLLDRPFDVGDWVLIDSAEGIVEQVGFRSTRIRTFYNSQITIPNSNLVRAKVDNYGRRRYRRWKTNLSVQYDTTPDQLIAFTEGVRELVRTHPYTRKDYYEVYCNEFGDSSLDILLYVFFEVPDWNTELRERERLFLDIVRLADALGVSFAFPTRTLHLYNEEKDAIHKPSEAPLSSTERRAEVLGVHAAQRLMKQQTWQKKKPGAVVITGAPTDIKLDDGGNPVVEDEKEDEGKKE</sequence>
<feature type="domain" description="Mechanosensitive ion channel MscS" evidence="9">
    <location>
        <begin position="450"/>
        <end position="516"/>
    </location>
</feature>
<feature type="transmembrane region" description="Helical" evidence="8">
    <location>
        <begin position="278"/>
        <end position="302"/>
    </location>
</feature>
<evidence type="ECO:0000256" key="7">
    <source>
        <dbReference type="SAM" id="MobiDB-lite"/>
    </source>
</evidence>
<dbReference type="Pfam" id="PF21082">
    <property type="entry name" value="MS_channel_3rd"/>
    <property type="match status" value="1"/>
</dbReference>
<dbReference type="InterPro" id="IPR045042">
    <property type="entry name" value="YnaI-like"/>
</dbReference>
<dbReference type="Pfam" id="PF00924">
    <property type="entry name" value="MS_channel_2nd"/>
    <property type="match status" value="1"/>
</dbReference>
<name>A0A517YY47_9BACT</name>
<keyword evidence="5 8" id="KW-1133">Transmembrane helix</keyword>
<feature type="transmembrane region" description="Helical" evidence="8">
    <location>
        <begin position="412"/>
        <end position="435"/>
    </location>
</feature>
<dbReference type="InterPro" id="IPR010920">
    <property type="entry name" value="LSM_dom_sf"/>
</dbReference>
<dbReference type="KEGG" id="pcor:KS4_32310"/>
<dbReference type="InterPro" id="IPR049278">
    <property type="entry name" value="MS_channel_C"/>
</dbReference>
<dbReference type="SUPFAM" id="SSF82861">
    <property type="entry name" value="Mechanosensitive channel protein MscS (YggB), transmembrane region"/>
    <property type="match status" value="1"/>
</dbReference>
<dbReference type="Gene3D" id="2.30.30.60">
    <property type="match status" value="1"/>
</dbReference>
<dbReference type="InterPro" id="IPR049142">
    <property type="entry name" value="MS_channel_1st"/>
</dbReference>
<keyword evidence="13" id="KW-1185">Reference proteome</keyword>
<dbReference type="InterPro" id="IPR011066">
    <property type="entry name" value="MscS_channel_C_sf"/>
</dbReference>
<proteinExistence type="inferred from homology"/>
<dbReference type="GO" id="GO:0005886">
    <property type="term" value="C:plasma membrane"/>
    <property type="evidence" value="ECO:0007669"/>
    <property type="project" value="UniProtKB-SubCell"/>
</dbReference>
<evidence type="ECO:0000256" key="5">
    <source>
        <dbReference type="ARBA" id="ARBA00022989"/>
    </source>
</evidence>
<evidence type="ECO:0000256" key="1">
    <source>
        <dbReference type="ARBA" id="ARBA00004651"/>
    </source>
</evidence>
<accession>A0A517YY47</accession>
<comment type="subcellular location">
    <subcellularLocation>
        <location evidence="1">Cell membrane</location>
        <topology evidence="1">Multi-pass membrane protein</topology>
    </subcellularLocation>
</comment>
<evidence type="ECO:0000256" key="3">
    <source>
        <dbReference type="ARBA" id="ARBA00022475"/>
    </source>
</evidence>
<protein>
    <submittedName>
        <fullName evidence="12">Low conductance mechanosensitive channel YnaI</fullName>
    </submittedName>
</protein>
<evidence type="ECO:0000256" key="8">
    <source>
        <dbReference type="SAM" id="Phobius"/>
    </source>
</evidence>
<evidence type="ECO:0000259" key="11">
    <source>
        <dbReference type="Pfam" id="PF21088"/>
    </source>
</evidence>
<feature type="domain" description="Mechanosensitive ion channel transmembrane helices 2/3" evidence="11">
    <location>
        <begin position="409"/>
        <end position="449"/>
    </location>
</feature>
<dbReference type="SUPFAM" id="SSF82689">
    <property type="entry name" value="Mechanosensitive channel protein MscS (YggB), C-terminal domain"/>
    <property type="match status" value="1"/>
</dbReference>
<dbReference type="GO" id="GO:0008381">
    <property type="term" value="F:mechanosensitive monoatomic ion channel activity"/>
    <property type="evidence" value="ECO:0007669"/>
    <property type="project" value="UniProtKB-ARBA"/>
</dbReference>
<comment type="similarity">
    <text evidence="2">Belongs to the MscS (TC 1.A.23) family.</text>
</comment>
<dbReference type="InterPro" id="IPR023408">
    <property type="entry name" value="MscS_beta-dom_sf"/>
</dbReference>
<gene>
    <name evidence="12" type="primary">ynaI</name>
    <name evidence="12" type="ORF">KS4_32310</name>
</gene>
<keyword evidence="6 8" id="KW-0472">Membrane</keyword>
<dbReference type="PANTHER" id="PTHR43634:SF2">
    <property type="entry name" value="LOW CONDUCTANCE MECHANOSENSITIVE CHANNEL YNAI"/>
    <property type="match status" value="1"/>
</dbReference>
<evidence type="ECO:0000259" key="9">
    <source>
        <dbReference type="Pfam" id="PF00924"/>
    </source>
</evidence>
<evidence type="ECO:0000256" key="2">
    <source>
        <dbReference type="ARBA" id="ARBA00008017"/>
    </source>
</evidence>
<evidence type="ECO:0000259" key="10">
    <source>
        <dbReference type="Pfam" id="PF21082"/>
    </source>
</evidence>
<dbReference type="Proteomes" id="UP000317369">
    <property type="component" value="Chromosome"/>
</dbReference>
<reference evidence="12 13" key="1">
    <citation type="submission" date="2019-02" db="EMBL/GenBank/DDBJ databases">
        <title>Deep-cultivation of Planctomycetes and their phenomic and genomic characterization uncovers novel biology.</title>
        <authorList>
            <person name="Wiegand S."/>
            <person name="Jogler M."/>
            <person name="Boedeker C."/>
            <person name="Pinto D."/>
            <person name="Vollmers J."/>
            <person name="Rivas-Marin E."/>
            <person name="Kohn T."/>
            <person name="Peeters S.H."/>
            <person name="Heuer A."/>
            <person name="Rast P."/>
            <person name="Oberbeckmann S."/>
            <person name="Bunk B."/>
            <person name="Jeske O."/>
            <person name="Meyerdierks A."/>
            <person name="Storesund J.E."/>
            <person name="Kallscheuer N."/>
            <person name="Luecker S."/>
            <person name="Lage O.M."/>
            <person name="Pohl T."/>
            <person name="Merkel B.J."/>
            <person name="Hornburger P."/>
            <person name="Mueller R.-W."/>
            <person name="Bruemmer F."/>
            <person name="Labrenz M."/>
            <person name="Spormann A.M."/>
            <person name="Op den Camp H."/>
            <person name="Overmann J."/>
            <person name="Amann R."/>
            <person name="Jetten M.S.M."/>
            <person name="Mascher T."/>
            <person name="Medema M.H."/>
            <person name="Devos D.P."/>
            <person name="Kaster A.-K."/>
            <person name="Ovreas L."/>
            <person name="Rohde M."/>
            <person name="Galperin M.Y."/>
            <person name="Jogler C."/>
        </authorList>
    </citation>
    <scope>NUCLEOTIDE SEQUENCE [LARGE SCALE GENOMIC DNA]</scope>
    <source>
        <strain evidence="12 13">KS4</strain>
    </source>
</reference>
<feature type="region of interest" description="Disordered" evidence="7">
    <location>
        <begin position="671"/>
        <end position="697"/>
    </location>
</feature>
<dbReference type="EMBL" id="CP036425">
    <property type="protein sequence ID" value="QDU35151.1"/>
    <property type="molecule type" value="Genomic_DNA"/>
</dbReference>
<keyword evidence="3" id="KW-1003">Cell membrane</keyword>
<evidence type="ECO:0000313" key="13">
    <source>
        <dbReference type="Proteomes" id="UP000317369"/>
    </source>
</evidence>
<dbReference type="PANTHER" id="PTHR43634">
    <property type="entry name" value="OW CONDUCTANCE MECHANOSENSITIVE CHANNEL"/>
    <property type="match status" value="1"/>
</dbReference>
<evidence type="ECO:0000256" key="6">
    <source>
        <dbReference type="ARBA" id="ARBA00023136"/>
    </source>
</evidence>
<dbReference type="Gene3D" id="3.30.70.100">
    <property type="match status" value="1"/>
</dbReference>
<dbReference type="InterPro" id="IPR006685">
    <property type="entry name" value="MscS_channel_2nd"/>
</dbReference>